<evidence type="ECO:0000259" key="1">
    <source>
        <dbReference type="Pfam" id="PF01814"/>
    </source>
</evidence>
<organism evidence="2 3">
    <name type="scientific">Plectosphaerella cucumerina</name>
    <dbReference type="NCBI Taxonomy" id="40658"/>
    <lineage>
        <taxon>Eukaryota</taxon>
        <taxon>Fungi</taxon>
        <taxon>Dikarya</taxon>
        <taxon>Ascomycota</taxon>
        <taxon>Pezizomycotina</taxon>
        <taxon>Sordariomycetes</taxon>
        <taxon>Hypocreomycetidae</taxon>
        <taxon>Glomerellales</taxon>
        <taxon>Plectosphaerellaceae</taxon>
        <taxon>Plectosphaerella</taxon>
    </lineage>
</organism>
<dbReference type="OrthoDB" id="9983919at2759"/>
<feature type="non-terminal residue" evidence="2">
    <location>
        <position position="208"/>
    </location>
</feature>
<name>A0A8K0TH25_9PEZI</name>
<dbReference type="AlphaFoldDB" id="A0A8K0TH25"/>
<dbReference type="Proteomes" id="UP000813385">
    <property type="component" value="Unassembled WGS sequence"/>
</dbReference>
<comment type="caution">
    <text evidence="2">The sequence shown here is derived from an EMBL/GenBank/DDBJ whole genome shotgun (WGS) entry which is preliminary data.</text>
</comment>
<dbReference type="Pfam" id="PF01814">
    <property type="entry name" value="Hemerythrin"/>
    <property type="match status" value="1"/>
</dbReference>
<evidence type="ECO:0000313" key="3">
    <source>
        <dbReference type="Proteomes" id="UP000813385"/>
    </source>
</evidence>
<accession>A0A8K0TH25</accession>
<feature type="domain" description="Hemerythrin-like" evidence="1">
    <location>
        <begin position="16"/>
        <end position="127"/>
    </location>
</feature>
<dbReference type="InterPro" id="IPR012312">
    <property type="entry name" value="Hemerythrin-like"/>
</dbReference>
<evidence type="ECO:0000313" key="2">
    <source>
        <dbReference type="EMBL" id="KAH7359423.1"/>
    </source>
</evidence>
<protein>
    <recommendedName>
        <fullName evidence="1">Hemerythrin-like domain-containing protein</fullName>
    </recommendedName>
</protein>
<dbReference type="PANTHER" id="PTHR35585">
    <property type="entry name" value="HHE DOMAIN PROTEIN (AFU_ORTHOLOGUE AFUA_4G00730)"/>
    <property type="match status" value="1"/>
</dbReference>
<dbReference type="PANTHER" id="PTHR35585:SF1">
    <property type="entry name" value="HHE DOMAIN PROTEIN (AFU_ORTHOLOGUE AFUA_4G00730)"/>
    <property type="match status" value="1"/>
</dbReference>
<proteinExistence type="predicted"/>
<sequence>LNFRTKLLTHNTMSRISETIRDDHRQLDQIFQAVRSARTNQERLQWSKAFAFELARHCISEEQVVLPILEDTLKDGKDRREQMRSDHKSIREKLHKLMLIPFADVNFNQELQALWVDLSAHIEDSETDDLVTLEGSLSTAESKSLSHSFCQAKMLAAVGEHPQHDGIVHPADLLREFLSISGDSAAALDSTLGEDSAGTLTKRPRKTQ</sequence>
<dbReference type="EMBL" id="JAGPXD010000004">
    <property type="protein sequence ID" value="KAH7359423.1"/>
    <property type="molecule type" value="Genomic_DNA"/>
</dbReference>
<gene>
    <name evidence="2" type="ORF">B0T11DRAFT_229534</name>
</gene>
<reference evidence="2" key="1">
    <citation type="journal article" date="2021" name="Nat. Commun.">
        <title>Genetic determinants of endophytism in the Arabidopsis root mycobiome.</title>
        <authorList>
            <person name="Mesny F."/>
            <person name="Miyauchi S."/>
            <person name="Thiergart T."/>
            <person name="Pickel B."/>
            <person name="Atanasova L."/>
            <person name="Karlsson M."/>
            <person name="Huettel B."/>
            <person name="Barry K.W."/>
            <person name="Haridas S."/>
            <person name="Chen C."/>
            <person name="Bauer D."/>
            <person name="Andreopoulos W."/>
            <person name="Pangilinan J."/>
            <person name="LaButti K."/>
            <person name="Riley R."/>
            <person name="Lipzen A."/>
            <person name="Clum A."/>
            <person name="Drula E."/>
            <person name="Henrissat B."/>
            <person name="Kohler A."/>
            <person name="Grigoriev I.V."/>
            <person name="Martin F.M."/>
            <person name="Hacquard S."/>
        </authorList>
    </citation>
    <scope>NUCLEOTIDE SEQUENCE</scope>
    <source>
        <strain evidence="2">MPI-CAGE-AT-0016</strain>
    </source>
</reference>
<dbReference type="Gene3D" id="1.20.120.520">
    <property type="entry name" value="nmb1532 protein domain like"/>
    <property type="match status" value="1"/>
</dbReference>
<keyword evidence="3" id="KW-1185">Reference proteome</keyword>